<dbReference type="Proteomes" id="UP000694853">
    <property type="component" value="Unplaced"/>
</dbReference>
<feature type="compositionally biased region" description="Low complexity" evidence="1">
    <location>
        <begin position="129"/>
        <end position="141"/>
    </location>
</feature>
<sequence length="245" mass="27992">MASSQLQNDKGNGMRRFQRKRNFENIFNFFKLCSVVLFIFSNPSCFPLTSQSLSHLHALFAPLFHNSLYAFLLLNTIILFLYAFSNKTNNVADSTNVYRQFINHAHSRPSITASQEQPRILEPSHVGDSSSSSSSSSPVYDETVAAVTETTTCCTTVSTVSDKKRYPRARSENFERRMVVATQPELKRFNTGLKGKLKSKLRDVEQLSKEEFNRAVEDFIAKHKRMQLEEHIGSQKTEYLTIMTQ</sequence>
<reference evidence="4" key="2">
    <citation type="submission" date="2025-08" db="UniProtKB">
        <authorList>
            <consortium name="RefSeq"/>
        </authorList>
    </citation>
    <scope>IDENTIFICATION</scope>
    <source>
        <tissue evidence="4">Young leaves</tissue>
    </source>
</reference>
<feature type="region of interest" description="Disordered" evidence="1">
    <location>
        <begin position="122"/>
        <end position="141"/>
    </location>
</feature>
<proteinExistence type="predicted"/>
<keyword evidence="2" id="KW-1133">Transmembrane helix</keyword>
<dbReference type="RefSeq" id="XP_027356975.1">
    <property type="nucleotide sequence ID" value="XM_027501174.1"/>
</dbReference>
<protein>
    <submittedName>
        <fullName evidence="4">Uncharacterized protein LOC113866293</fullName>
    </submittedName>
</protein>
<name>A0A8B8LL39_ABRPR</name>
<evidence type="ECO:0000313" key="4">
    <source>
        <dbReference type="RefSeq" id="XP_027356975.1"/>
    </source>
</evidence>
<feature type="transmembrane region" description="Helical" evidence="2">
    <location>
        <begin position="25"/>
        <end position="43"/>
    </location>
</feature>
<dbReference type="OrthoDB" id="1082160at2759"/>
<reference evidence="3" key="1">
    <citation type="journal article" date="2019" name="Toxins">
        <title>Detection of Abrin-Like and Prepropulchellin-Like Toxin Genes and Transcripts Using Whole Genome Sequencing and Full-Length Transcript Sequencing of Abrus precatorius.</title>
        <authorList>
            <person name="Hovde B.T."/>
            <person name="Daligault H.E."/>
            <person name="Hanschen E.R."/>
            <person name="Kunde Y.A."/>
            <person name="Johnson M.B."/>
            <person name="Starkenburg S.R."/>
            <person name="Johnson S.L."/>
        </authorList>
    </citation>
    <scope>NUCLEOTIDE SEQUENCE [LARGE SCALE GENOMIC DNA]</scope>
</reference>
<keyword evidence="2" id="KW-0812">Transmembrane</keyword>
<dbReference type="GeneID" id="113866293"/>
<dbReference type="KEGG" id="aprc:113866293"/>
<dbReference type="PANTHER" id="PTHR33640:SF34">
    <property type="entry name" value="PROTEIN, PUTATIVE-RELATED"/>
    <property type="match status" value="1"/>
</dbReference>
<feature type="transmembrane region" description="Helical" evidence="2">
    <location>
        <begin position="63"/>
        <end position="84"/>
    </location>
</feature>
<organism evidence="3 4">
    <name type="scientific">Abrus precatorius</name>
    <name type="common">Indian licorice</name>
    <name type="synonym">Glycine abrus</name>
    <dbReference type="NCBI Taxonomy" id="3816"/>
    <lineage>
        <taxon>Eukaryota</taxon>
        <taxon>Viridiplantae</taxon>
        <taxon>Streptophyta</taxon>
        <taxon>Embryophyta</taxon>
        <taxon>Tracheophyta</taxon>
        <taxon>Spermatophyta</taxon>
        <taxon>Magnoliopsida</taxon>
        <taxon>eudicotyledons</taxon>
        <taxon>Gunneridae</taxon>
        <taxon>Pentapetalae</taxon>
        <taxon>rosids</taxon>
        <taxon>fabids</taxon>
        <taxon>Fabales</taxon>
        <taxon>Fabaceae</taxon>
        <taxon>Papilionoideae</taxon>
        <taxon>50 kb inversion clade</taxon>
        <taxon>NPAAA clade</taxon>
        <taxon>indigoferoid/millettioid clade</taxon>
        <taxon>Abreae</taxon>
        <taxon>Abrus</taxon>
    </lineage>
</organism>
<dbReference type="AlphaFoldDB" id="A0A8B8LL39"/>
<gene>
    <name evidence="4" type="primary">LOC113866293</name>
</gene>
<evidence type="ECO:0000256" key="2">
    <source>
        <dbReference type="SAM" id="Phobius"/>
    </source>
</evidence>
<keyword evidence="2" id="KW-0472">Membrane</keyword>
<dbReference type="PANTHER" id="PTHR33640">
    <property type="entry name" value="TRANSMEMBRANE PROTEIN"/>
    <property type="match status" value="1"/>
</dbReference>
<evidence type="ECO:0000313" key="3">
    <source>
        <dbReference type="Proteomes" id="UP000694853"/>
    </source>
</evidence>
<accession>A0A8B8LL39</accession>
<evidence type="ECO:0000256" key="1">
    <source>
        <dbReference type="SAM" id="MobiDB-lite"/>
    </source>
</evidence>
<keyword evidence="3" id="KW-1185">Reference proteome</keyword>